<dbReference type="InterPro" id="IPR010982">
    <property type="entry name" value="Lambda_DNA-bd_dom_sf"/>
</dbReference>
<dbReference type="GO" id="GO:0003677">
    <property type="term" value="F:DNA binding"/>
    <property type="evidence" value="ECO:0007669"/>
    <property type="project" value="UniProtKB-KW"/>
</dbReference>
<name>A0A841EGB6_9ACTN</name>
<accession>A0A841EGB6</accession>
<comment type="caution">
    <text evidence="3">The sequence shown here is derived from an EMBL/GenBank/DDBJ whole genome shotgun (WGS) entry which is preliminary data.</text>
</comment>
<dbReference type="PANTHER" id="PTHR46797">
    <property type="entry name" value="HTH-TYPE TRANSCRIPTIONAL REGULATOR"/>
    <property type="match status" value="1"/>
</dbReference>
<dbReference type="GO" id="GO:0003700">
    <property type="term" value="F:DNA-binding transcription factor activity"/>
    <property type="evidence" value="ECO:0007669"/>
    <property type="project" value="TreeGrafter"/>
</dbReference>
<protein>
    <submittedName>
        <fullName evidence="3">Transcriptional regulator with XRE-family HTH domain</fullName>
    </submittedName>
</protein>
<dbReference type="GO" id="GO:0005829">
    <property type="term" value="C:cytosol"/>
    <property type="evidence" value="ECO:0007669"/>
    <property type="project" value="TreeGrafter"/>
</dbReference>
<dbReference type="SMART" id="SM00530">
    <property type="entry name" value="HTH_XRE"/>
    <property type="match status" value="1"/>
</dbReference>
<feature type="domain" description="HTH cro/C1-type" evidence="2">
    <location>
        <begin position="10"/>
        <end position="65"/>
    </location>
</feature>
<dbReference type="PROSITE" id="PS50943">
    <property type="entry name" value="HTH_CROC1"/>
    <property type="match status" value="1"/>
</dbReference>
<dbReference type="PANTHER" id="PTHR46797:SF1">
    <property type="entry name" value="METHYLPHOSPHONATE SYNTHASE"/>
    <property type="match status" value="1"/>
</dbReference>
<sequence length="80" mass="9017">MDAATRGQTIRRARKRRNLSQAALAGLVGRSESWLSQVERGKRKVDSHEALTRPAEVLRIDIRDLTGDEASDRIGARYAW</sequence>
<reference evidence="3 4" key="1">
    <citation type="submission" date="2020-08" db="EMBL/GenBank/DDBJ databases">
        <title>Sequencing the genomes of 1000 actinobacteria strains.</title>
        <authorList>
            <person name="Klenk H.-P."/>
        </authorList>
    </citation>
    <scope>NUCLEOTIDE SEQUENCE [LARGE SCALE GENOMIC DNA]</scope>
    <source>
        <strain evidence="3 4">DSM 44593</strain>
    </source>
</reference>
<keyword evidence="1" id="KW-0238">DNA-binding</keyword>
<keyword evidence="4" id="KW-1185">Reference proteome</keyword>
<evidence type="ECO:0000313" key="4">
    <source>
        <dbReference type="Proteomes" id="UP000578077"/>
    </source>
</evidence>
<gene>
    <name evidence="3" type="ORF">HNR25_002212</name>
</gene>
<dbReference type="Pfam" id="PF13560">
    <property type="entry name" value="HTH_31"/>
    <property type="match status" value="1"/>
</dbReference>
<proteinExistence type="predicted"/>
<dbReference type="EMBL" id="JACHLY010000001">
    <property type="protein sequence ID" value="MBB5998461.1"/>
    <property type="molecule type" value="Genomic_DNA"/>
</dbReference>
<organism evidence="3 4">
    <name type="scientific">Streptomonospora salina</name>
    <dbReference type="NCBI Taxonomy" id="104205"/>
    <lineage>
        <taxon>Bacteria</taxon>
        <taxon>Bacillati</taxon>
        <taxon>Actinomycetota</taxon>
        <taxon>Actinomycetes</taxon>
        <taxon>Streptosporangiales</taxon>
        <taxon>Nocardiopsidaceae</taxon>
        <taxon>Streptomonospora</taxon>
    </lineage>
</organism>
<evidence type="ECO:0000313" key="3">
    <source>
        <dbReference type="EMBL" id="MBB5998461.1"/>
    </source>
</evidence>
<evidence type="ECO:0000259" key="2">
    <source>
        <dbReference type="PROSITE" id="PS50943"/>
    </source>
</evidence>
<dbReference type="SUPFAM" id="SSF47413">
    <property type="entry name" value="lambda repressor-like DNA-binding domains"/>
    <property type="match status" value="1"/>
</dbReference>
<dbReference type="RefSeq" id="WP_184634714.1">
    <property type="nucleotide sequence ID" value="NZ_BAABKT010000007.1"/>
</dbReference>
<dbReference type="AlphaFoldDB" id="A0A841EGB6"/>
<dbReference type="InterPro" id="IPR050807">
    <property type="entry name" value="TransReg_Diox_bact_type"/>
</dbReference>
<evidence type="ECO:0000256" key="1">
    <source>
        <dbReference type="ARBA" id="ARBA00023125"/>
    </source>
</evidence>
<dbReference type="InterPro" id="IPR001387">
    <property type="entry name" value="Cro/C1-type_HTH"/>
</dbReference>
<dbReference type="CDD" id="cd00093">
    <property type="entry name" value="HTH_XRE"/>
    <property type="match status" value="1"/>
</dbReference>
<dbReference type="Proteomes" id="UP000578077">
    <property type="component" value="Unassembled WGS sequence"/>
</dbReference>
<dbReference type="Gene3D" id="1.10.260.40">
    <property type="entry name" value="lambda repressor-like DNA-binding domains"/>
    <property type="match status" value="1"/>
</dbReference>